<evidence type="ECO:0000259" key="7">
    <source>
        <dbReference type="PROSITE" id="PS50850"/>
    </source>
</evidence>
<accession>A0ABR9JIK9</accession>
<feature type="transmembrane region" description="Helical" evidence="6">
    <location>
        <begin position="312"/>
        <end position="332"/>
    </location>
</feature>
<dbReference type="PANTHER" id="PTHR42718">
    <property type="entry name" value="MAJOR FACILITATOR SUPERFAMILY MULTIDRUG TRANSPORTER MFSC"/>
    <property type="match status" value="1"/>
</dbReference>
<feature type="transmembrane region" description="Helical" evidence="6">
    <location>
        <begin position="210"/>
        <end position="231"/>
    </location>
</feature>
<dbReference type="PROSITE" id="PS50850">
    <property type="entry name" value="MFS"/>
    <property type="match status" value="1"/>
</dbReference>
<feature type="transmembrane region" description="Helical" evidence="6">
    <location>
        <begin position="57"/>
        <end position="77"/>
    </location>
</feature>
<evidence type="ECO:0000256" key="1">
    <source>
        <dbReference type="ARBA" id="ARBA00004651"/>
    </source>
</evidence>
<keyword evidence="5 6" id="KW-0472">Membrane</keyword>
<name>A0ABR9JIK9_9ACTN</name>
<feature type="transmembrane region" description="Helical" evidence="6">
    <location>
        <begin position="175"/>
        <end position="198"/>
    </location>
</feature>
<evidence type="ECO:0000256" key="5">
    <source>
        <dbReference type="ARBA" id="ARBA00023136"/>
    </source>
</evidence>
<evidence type="ECO:0000256" key="2">
    <source>
        <dbReference type="ARBA" id="ARBA00022448"/>
    </source>
</evidence>
<proteinExistence type="predicted"/>
<comment type="caution">
    <text evidence="8">The sequence shown here is derived from an EMBL/GenBank/DDBJ whole genome shotgun (WGS) entry which is preliminary data.</text>
</comment>
<sequence length="473" mass="47765">MTATADAAKGPEGAPPIASVGAAVGVMVMFELVSGFLQAGIAPILPAIADLHGVSDSAVTLVVAVQLLASAVCAPAFGRLGDLYGHRRMLRIALVSTAIGSVLVAAAPNFTILLIGRFLQGALVALLPLEISLVRDRLPVDLARRAIARLVAALVLGGLLGAVGMGVAVEAFGDVRVALAVPAVLAVICLPVSMAFVPESITRATGRIDLPGIALLGLGVVGVLTGVTLAAEIGWGNAATLGGLGAGLVLLAAWTVMELRVRQPLVDLRAMAGRHVAPYYFASFAFGIIYFGSQSPNSTFMATDPDEAGYGFGMSALGISMVMLPALLASMLASAGAPRIAAKIGYRVTLITSFCLVAAGTLWFVLFHEHVWQLAAGLVVAALGMGAALSAMPTVIAEASDPAHTGVSTALYNNVKTVGGGVAGGAFGTLLAAAAGSDHPSEGSYTTVWVVCALFAILAAALAYFAGTGEKRA</sequence>
<feature type="transmembrane region" description="Helical" evidence="6">
    <location>
        <begin position="448"/>
        <end position="467"/>
    </location>
</feature>
<evidence type="ECO:0000313" key="8">
    <source>
        <dbReference type="EMBL" id="MBE1530236.1"/>
    </source>
</evidence>
<feature type="transmembrane region" description="Helical" evidence="6">
    <location>
        <begin position="237"/>
        <end position="256"/>
    </location>
</feature>
<keyword evidence="3 6" id="KW-0812">Transmembrane</keyword>
<dbReference type="InterPro" id="IPR036259">
    <property type="entry name" value="MFS_trans_sf"/>
</dbReference>
<evidence type="ECO:0000313" key="9">
    <source>
        <dbReference type="Proteomes" id="UP000627838"/>
    </source>
</evidence>
<evidence type="ECO:0000256" key="3">
    <source>
        <dbReference type="ARBA" id="ARBA00022692"/>
    </source>
</evidence>
<keyword evidence="9" id="KW-1185">Reference proteome</keyword>
<dbReference type="InterPro" id="IPR020846">
    <property type="entry name" value="MFS_dom"/>
</dbReference>
<organism evidence="8 9">
    <name type="scientific">Actinomadura algeriensis</name>
    <dbReference type="NCBI Taxonomy" id="1679523"/>
    <lineage>
        <taxon>Bacteria</taxon>
        <taxon>Bacillati</taxon>
        <taxon>Actinomycetota</taxon>
        <taxon>Actinomycetes</taxon>
        <taxon>Streptosporangiales</taxon>
        <taxon>Thermomonosporaceae</taxon>
        <taxon>Actinomadura</taxon>
    </lineage>
</organism>
<dbReference type="SUPFAM" id="SSF103473">
    <property type="entry name" value="MFS general substrate transporter"/>
    <property type="match status" value="2"/>
</dbReference>
<feature type="transmembrane region" description="Helical" evidence="6">
    <location>
        <begin position="20"/>
        <end position="45"/>
    </location>
</feature>
<dbReference type="InterPro" id="IPR011701">
    <property type="entry name" value="MFS"/>
</dbReference>
<evidence type="ECO:0000256" key="4">
    <source>
        <dbReference type="ARBA" id="ARBA00022989"/>
    </source>
</evidence>
<feature type="transmembrane region" description="Helical" evidence="6">
    <location>
        <begin position="276"/>
        <end position="292"/>
    </location>
</feature>
<keyword evidence="2" id="KW-0813">Transport</keyword>
<feature type="transmembrane region" description="Helical" evidence="6">
    <location>
        <begin position="344"/>
        <end position="366"/>
    </location>
</feature>
<dbReference type="RefSeq" id="WP_318783869.1">
    <property type="nucleotide sequence ID" value="NZ_JADBDZ010000001.1"/>
</dbReference>
<feature type="domain" description="Major facilitator superfamily (MFS) profile" evidence="7">
    <location>
        <begin position="23"/>
        <end position="471"/>
    </location>
</feature>
<dbReference type="EMBL" id="JADBDZ010000001">
    <property type="protein sequence ID" value="MBE1530236.1"/>
    <property type="molecule type" value="Genomic_DNA"/>
</dbReference>
<dbReference type="Pfam" id="PF07690">
    <property type="entry name" value="MFS_1"/>
    <property type="match status" value="1"/>
</dbReference>
<keyword evidence="4 6" id="KW-1133">Transmembrane helix</keyword>
<gene>
    <name evidence="8" type="ORF">H4W34_000069</name>
</gene>
<dbReference type="Gene3D" id="1.20.1250.20">
    <property type="entry name" value="MFS general substrate transporter like domains"/>
    <property type="match status" value="2"/>
</dbReference>
<feature type="transmembrane region" description="Helical" evidence="6">
    <location>
        <begin position="146"/>
        <end position="169"/>
    </location>
</feature>
<reference evidence="8 9" key="1">
    <citation type="submission" date="2020-10" db="EMBL/GenBank/DDBJ databases">
        <title>Sequencing the genomes of 1000 actinobacteria strains.</title>
        <authorList>
            <person name="Klenk H.-P."/>
        </authorList>
    </citation>
    <scope>NUCLEOTIDE SEQUENCE [LARGE SCALE GENOMIC DNA]</scope>
    <source>
        <strain evidence="8 9">DSM 46744</strain>
    </source>
</reference>
<dbReference type="Proteomes" id="UP000627838">
    <property type="component" value="Unassembled WGS sequence"/>
</dbReference>
<feature type="transmembrane region" description="Helical" evidence="6">
    <location>
        <begin position="114"/>
        <end position="134"/>
    </location>
</feature>
<feature type="transmembrane region" description="Helical" evidence="6">
    <location>
        <begin position="372"/>
        <end position="396"/>
    </location>
</feature>
<feature type="transmembrane region" description="Helical" evidence="6">
    <location>
        <begin position="89"/>
        <end position="108"/>
    </location>
</feature>
<feature type="transmembrane region" description="Helical" evidence="6">
    <location>
        <begin position="417"/>
        <end position="436"/>
    </location>
</feature>
<protein>
    <submittedName>
        <fullName evidence="8">MFS family permease</fullName>
    </submittedName>
</protein>
<evidence type="ECO:0000256" key="6">
    <source>
        <dbReference type="SAM" id="Phobius"/>
    </source>
</evidence>
<comment type="subcellular location">
    <subcellularLocation>
        <location evidence="1">Cell membrane</location>
        <topology evidence="1">Multi-pass membrane protein</topology>
    </subcellularLocation>
</comment>
<dbReference type="PANTHER" id="PTHR42718:SF9">
    <property type="entry name" value="MAJOR FACILITATOR SUPERFAMILY MULTIDRUG TRANSPORTER MFSC"/>
    <property type="match status" value="1"/>
</dbReference>